<evidence type="ECO:0000256" key="3">
    <source>
        <dbReference type="ARBA" id="ARBA00012236"/>
    </source>
</evidence>
<evidence type="ECO:0000256" key="12">
    <source>
        <dbReference type="ARBA" id="ARBA00051157"/>
    </source>
</evidence>
<keyword evidence="7 13" id="KW-0001">2Fe-2S</keyword>
<evidence type="ECO:0000256" key="10">
    <source>
        <dbReference type="ARBA" id="ARBA00023004"/>
    </source>
</evidence>
<dbReference type="GO" id="GO:0004076">
    <property type="term" value="F:biotin synthase activity"/>
    <property type="evidence" value="ECO:0007669"/>
    <property type="project" value="UniProtKB-EC"/>
</dbReference>
<feature type="binding site" evidence="13">
    <location>
        <position position="54"/>
    </location>
    <ligand>
        <name>[4Fe-4S] cluster</name>
        <dbReference type="ChEBI" id="CHEBI:49883"/>
        <note>4Fe-4S-S-AdoMet</note>
    </ligand>
</feature>
<feature type="binding site" evidence="13">
    <location>
        <position position="61"/>
    </location>
    <ligand>
        <name>[4Fe-4S] cluster</name>
        <dbReference type="ChEBI" id="CHEBI:49883"/>
        <note>4Fe-4S-S-AdoMet</note>
    </ligand>
</feature>
<keyword evidence="5 13" id="KW-0808">Transferase</keyword>
<evidence type="ECO:0000256" key="14">
    <source>
        <dbReference type="SAM" id="MobiDB-lite"/>
    </source>
</evidence>
<dbReference type="Gene3D" id="3.20.20.70">
    <property type="entry name" value="Aldolase class I"/>
    <property type="match status" value="1"/>
</dbReference>
<dbReference type="SMART" id="SM00729">
    <property type="entry name" value="Elp3"/>
    <property type="match status" value="1"/>
</dbReference>
<accession>A0ABX1GRX1</accession>
<feature type="domain" description="Radical SAM core" evidence="15">
    <location>
        <begin position="39"/>
        <end position="267"/>
    </location>
</feature>
<comment type="cofactor">
    <cofactor evidence="13">
        <name>[4Fe-4S] cluster</name>
        <dbReference type="ChEBI" id="CHEBI:49883"/>
    </cofactor>
    <text evidence="13">Binds 1 [4Fe-4S] cluster. The cluster is coordinated with 3 cysteines and an exchangeable S-adenosyl-L-methionine.</text>
</comment>
<protein>
    <recommendedName>
        <fullName evidence="3 13">Biotin synthase</fullName>
        <ecNumber evidence="3 13">2.8.1.6</ecNumber>
    </recommendedName>
</protein>
<sequence length="373" mass="41403">MAETRHDWTKEEILAIYNKPLMELLYEAATVHREYHDPNTVQVSTLLSIKTGGCPEDCGYCPQAARYHTDIEGNDLMSVQQVKAQALRAKSAGSSRVCMGAAWRNVKDGPEFDQVLEMVRTINKLDMEVCCTLGMVTENQAKRLAEAGLYAYNHNLDTSEEYYKEVISTRGYEDRLQTIENVRKTNVTVCSGGIIGMGESSEDRAGMLVALSTLNPQPESVPINALVAVEGTPMEEQKPVEIWEMIRMVATTRIVMPKTQVRLSAGRTEMSREGQAMCFFAGANSIFAGDKLLTTPNPDVNQDMEMFKMLGLNPQKAFVKAPQPNTVEAEDSQFQSLGEKPRWSRPGHSIGQNEAATEKGKAKKLIETPIENT</sequence>
<dbReference type="PANTHER" id="PTHR22976">
    <property type="entry name" value="BIOTIN SYNTHASE"/>
    <property type="match status" value="1"/>
</dbReference>
<evidence type="ECO:0000256" key="4">
    <source>
        <dbReference type="ARBA" id="ARBA00022485"/>
    </source>
</evidence>
<dbReference type="InterPro" id="IPR007197">
    <property type="entry name" value="rSAM"/>
</dbReference>
<evidence type="ECO:0000256" key="11">
    <source>
        <dbReference type="ARBA" id="ARBA00023014"/>
    </source>
</evidence>
<comment type="caution">
    <text evidence="16">The sequence shown here is derived from an EMBL/GenBank/DDBJ whole genome shotgun (WGS) entry which is preliminary data.</text>
</comment>
<dbReference type="Pfam" id="PF04055">
    <property type="entry name" value="Radical_SAM"/>
    <property type="match status" value="1"/>
</dbReference>
<dbReference type="Pfam" id="PF06968">
    <property type="entry name" value="BATS"/>
    <property type="match status" value="1"/>
</dbReference>
<dbReference type="EMBL" id="JAAWWL010000001">
    <property type="protein sequence ID" value="NKI31512.1"/>
    <property type="molecule type" value="Genomic_DNA"/>
</dbReference>
<feature type="binding site" evidence="13">
    <location>
        <position position="262"/>
    </location>
    <ligand>
        <name>[2Fe-2S] cluster</name>
        <dbReference type="ChEBI" id="CHEBI:190135"/>
    </ligand>
</feature>
<dbReference type="PANTHER" id="PTHR22976:SF2">
    <property type="entry name" value="BIOTIN SYNTHASE, MITOCHONDRIAL"/>
    <property type="match status" value="1"/>
</dbReference>
<feature type="binding site" evidence="13">
    <location>
        <position position="98"/>
    </location>
    <ligand>
        <name>[2Fe-2S] cluster</name>
        <dbReference type="ChEBI" id="CHEBI:190135"/>
    </ligand>
</feature>
<feature type="binding site" evidence="13">
    <location>
        <position position="190"/>
    </location>
    <ligand>
        <name>[2Fe-2S] cluster</name>
        <dbReference type="ChEBI" id="CHEBI:190135"/>
    </ligand>
</feature>
<dbReference type="EC" id="2.8.1.6" evidence="3 13"/>
<evidence type="ECO:0000313" key="17">
    <source>
        <dbReference type="Proteomes" id="UP000718451"/>
    </source>
</evidence>
<dbReference type="InterPro" id="IPR010722">
    <property type="entry name" value="BATS_dom"/>
</dbReference>
<name>A0ABX1GRX1_9FLAO</name>
<keyword evidence="8 13" id="KW-0479">Metal-binding</keyword>
<evidence type="ECO:0000256" key="8">
    <source>
        <dbReference type="ARBA" id="ARBA00022723"/>
    </source>
</evidence>
<dbReference type="SFLD" id="SFLDG01278">
    <property type="entry name" value="biotin_synthase_like"/>
    <property type="match status" value="1"/>
</dbReference>
<evidence type="ECO:0000256" key="6">
    <source>
        <dbReference type="ARBA" id="ARBA00022691"/>
    </source>
</evidence>
<comment type="similarity">
    <text evidence="2 13">Belongs to the radical SAM superfamily. Biotin synthase family.</text>
</comment>
<feature type="compositionally biased region" description="Basic and acidic residues" evidence="14">
    <location>
        <begin position="356"/>
        <end position="366"/>
    </location>
</feature>
<dbReference type="HAMAP" id="MF_01694">
    <property type="entry name" value="BioB"/>
    <property type="match status" value="1"/>
</dbReference>
<keyword evidence="6 13" id="KW-0949">S-adenosyl-L-methionine</keyword>
<comment type="catalytic activity">
    <reaction evidence="12 13">
        <text>(4R,5S)-dethiobiotin + (sulfur carrier)-SH + 2 reduced [2Fe-2S]-[ferredoxin] + 2 S-adenosyl-L-methionine = (sulfur carrier)-H + biotin + 2 5'-deoxyadenosine + 2 L-methionine + 2 oxidized [2Fe-2S]-[ferredoxin]</text>
        <dbReference type="Rhea" id="RHEA:22060"/>
        <dbReference type="Rhea" id="RHEA-COMP:10000"/>
        <dbReference type="Rhea" id="RHEA-COMP:10001"/>
        <dbReference type="Rhea" id="RHEA-COMP:14737"/>
        <dbReference type="Rhea" id="RHEA-COMP:14739"/>
        <dbReference type="ChEBI" id="CHEBI:17319"/>
        <dbReference type="ChEBI" id="CHEBI:29917"/>
        <dbReference type="ChEBI" id="CHEBI:33737"/>
        <dbReference type="ChEBI" id="CHEBI:33738"/>
        <dbReference type="ChEBI" id="CHEBI:57586"/>
        <dbReference type="ChEBI" id="CHEBI:57844"/>
        <dbReference type="ChEBI" id="CHEBI:59789"/>
        <dbReference type="ChEBI" id="CHEBI:64428"/>
        <dbReference type="ChEBI" id="CHEBI:149473"/>
        <dbReference type="EC" id="2.8.1.6"/>
    </reaction>
</comment>
<feature type="region of interest" description="Disordered" evidence="14">
    <location>
        <begin position="329"/>
        <end position="373"/>
    </location>
</feature>
<feature type="binding site" evidence="13">
    <location>
        <position position="130"/>
    </location>
    <ligand>
        <name>[2Fe-2S] cluster</name>
        <dbReference type="ChEBI" id="CHEBI:190135"/>
    </ligand>
</feature>
<dbReference type="SFLD" id="SFLDS00029">
    <property type="entry name" value="Radical_SAM"/>
    <property type="match status" value="1"/>
</dbReference>
<organism evidence="16 17">
    <name type="scientific">Croceivirga thetidis</name>
    <dbReference type="NCBI Taxonomy" id="2721623"/>
    <lineage>
        <taxon>Bacteria</taxon>
        <taxon>Pseudomonadati</taxon>
        <taxon>Bacteroidota</taxon>
        <taxon>Flavobacteriia</taxon>
        <taxon>Flavobacteriales</taxon>
        <taxon>Flavobacteriaceae</taxon>
        <taxon>Croceivirga</taxon>
    </lineage>
</organism>
<evidence type="ECO:0000256" key="1">
    <source>
        <dbReference type="ARBA" id="ARBA00004942"/>
    </source>
</evidence>
<feature type="binding site" evidence="13">
    <location>
        <position position="58"/>
    </location>
    <ligand>
        <name>[4Fe-4S] cluster</name>
        <dbReference type="ChEBI" id="CHEBI:49883"/>
        <note>4Fe-4S-S-AdoMet</note>
    </ligand>
</feature>
<evidence type="ECO:0000256" key="7">
    <source>
        <dbReference type="ARBA" id="ARBA00022714"/>
    </source>
</evidence>
<keyword evidence="9 13" id="KW-0093">Biotin biosynthesis</keyword>
<comment type="cofactor">
    <cofactor evidence="13">
        <name>[2Fe-2S] cluster</name>
        <dbReference type="ChEBI" id="CHEBI:190135"/>
    </cofactor>
    <text evidence="13">Binds 1 [2Fe-2S] cluster. The cluster is coordinated with 3 cysteines and 1 arginine.</text>
</comment>
<dbReference type="InterPro" id="IPR024177">
    <property type="entry name" value="Biotin_synthase"/>
</dbReference>
<evidence type="ECO:0000256" key="13">
    <source>
        <dbReference type="HAMAP-Rule" id="MF_01694"/>
    </source>
</evidence>
<evidence type="ECO:0000313" key="16">
    <source>
        <dbReference type="EMBL" id="NKI31512.1"/>
    </source>
</evidence>
<keyword evidence="17" id="KW-1185">Reference proteome</keyword>
<gene>
    <name evidence="13 16" type="primary">bioB</name>
    <name evidence="16" type="ORF">HCU67_06110</name>
</gene>
<dbReference type="InterPro" id="IPR006638">
    <property type="entry name" value="Elp3/MiaA/NifB-like_rSAM"/>
</dbReference>
<dbReference type="SUPFAM" id="SSF102114">
    <property type="entry name" value="Radical SAM enzymes"/>
    <property type="match status" value="1"/>
</dbReference>
<comment type="function">
    <text evidence="13">Catalyzes the conversion of dethiobiotin (DTB) to biotin by the insertion of a sulfur atom into dethiobiotin via a radical-based mechanism.</text>
</comment>
<keyword evidence="4 13" id="KW-0004">4Fe-4S</keyword>
<evidence type="ECO:0000256" key="2">
    <source>
        <dbReference type="ARBA" id="ARBA00010765"/>
    </source>
</evidence>
<evidence type="ECO:0000256" key="9">
    <source>
        <dbReference type="ARBA" id="ARBA00022756"/>
    </source>
</evidence>
<dbReference type="CDD" id="cd01335">
    <property type="entry name" value="Radical_SAM"/>
    <property type="match status" value="1"/>
</dbReference>
<dbReference type="PIRSF" id="PIRSF001619">
    <property type="entry name" value="Biotin_synth"/>
    <property type="match status" value="1"/>
</dbReference>
<dbReference type="SFLD" id="SFLDG01060">
    <property type="entry name" value="BATS_domain_containing"/>
    <property type="match status" value="1"/>
</dbReference>
<reference evidence="16 17" key="1">
    <citation type="submission" date="2020-04" db="EMBL/GenBank/DDBJ databases">
        <authorList>
            <person name="Yoon J."/>
        </authorList>
    </citation>
    <scope>NUCLEOTIDE SEQUENCE [LARGE SCALE GENOMIC DNA]</scope>
    <source>
        <strain evidence="16 17">DJ-13</strain>
    </source>
</reference>
<comment type="pathway">
    <text evidence="1 13">Cofactor biosynthesis; biotin biosynthesis; biotin from 7,8-diaminononanoate: step 2/2.</text>
</comment>
<dbReference type="SMART" id="SM00876">
    <property type="entry name" value="BATS"/>
    <property type="match status" value="1"/>
</dbReference>
<keyword evidence="10 13" id="KW-0408">Iron</keyword>
<proteinExistence type="inferred from homology"/>
<dbReference type="RefSeq" id="WP_168551681.1">
    <property type="nucleotide sequence ID" value="NZ_JAAWWL010000001.1"/>
</dbReference>
<dbReference type="InterPro" id="IPR013785">
    <property type="entry name" value="Aldolase_TIM"/>
</dbReference>
<keyword evidence="11 13" id="KW-0411">Iron-sulfur</keyword>
<dbReference type="NCBIfam" id="TIGR00433">
    <property type="entry name" value="bioB"/>
    <property type="match status" value="1"/>
</dbReference>
<comment type="subunit">
    <text evidence="13">Homodimer.</text>
</comment>
<dbReference type="SFLD" id="SFLDF00272">
    <property type="entry name" value="biotin_synthase"/>
    <property type="match status" value="1"/>
</dbReference>
<dbReference type="InterPro" id="IPR002684">
    <property type="entry name" value="Biotin_synth/BioAB"/>
</dbReference>
<dbReference type="InterPro" id="IPR058240">
    <property type="entry name" value="rSAM_sf"/>
</dbReference>
<dbReference type="Proteomes" id="UP000718451">
    <property type="component" value="Unassembled WGS sequence"/>
</dbReference>
<evidence type="ECO:0000256" key="5">
    <source>
        <dbReference type="ARBA" id="ARBA00022679"/>
    </source>
</evidence>
<evidence type="ECO:0000259" key="15">
    <source>
        <dbReference type="PROSITE" id="PS51918"/>
    </source>
</evidence>
<dbReference type="PROSITE" id="PS51918">
    <property type="entry name" value="RADICAL_SAM"/>
    <property type="match status" value="1"/>
</dbReference>